<accession>A0A6B2L0S7</accession>
<evidence type="ECO:0000256" key="2">
    <source>
        <dbReference type="ARBA" id="ARBA00006545"/>
    </source>
</evidence>
<dbReference type="GO" id="GO:0016020">
    <property type="term" value="C:membrane"/>
    <property type="evidence" value="ECO:0007669"/>
    <property type="project" value="UniProtKB-SubCell"/>
</dbReference>
<sequence>MDNITFKYEETISKQNLELSIGSGQLDNQLPKYPSQSPIVLSATPSFKKEFFSIKLEKSKYFDNIVFFSNLEVLSQGLEIDLKLDEIFIEEMENYISNFTHHITNVVKHFSGDPSNNKQVELLPTPTGELQSKKFYFKRFLLGEIQLNLTNRISDEMKSKILLKSFSSYNQVPLSLATISFEDNFSTMNDLGAMIADKYLSQLVPQIYKLVGYNDLLGSPLTLFSSIGLGVHDLIVEPAHILLTNPRAFPHSFKSGTKSMLTRFVYSVSDSASKISGTFGKLISSASKQKNFLVEANPVEPRHVGEALTTGSFEFMASVGGGVHHLVMDPLDGLRGEGLFGLVKGIGKGSLAAVSFPILGFLNMVTTVSVGVRNTTTLFGGKFKQQRFRVRPPRCYMSDLYLPRYSLRHALGQYYLQALDLTEPGLHEYRWHTEQGSLIYILSNYSLISIEKATLLVQWVIQYTDINPVKLQQVDNEVHVFRQSAPKPLVVTLKDASEAKSFFDQLNAIINRVFNS</sequence>
<comment type="similarity">
    <text evidence="2">Belongs to the VPS13 family.</text>
</comment>
<dbReference type="InterPro" id="IPR056748">
    <property type="entry name" value="VPS13-like_C"/>
</dbReference>
<evidence type="ECO:0000256" key="1">
    <source>
        <dbReference type="ARBA" id="ARBA00004170"/>
    </source>
</evidence>
<organism evidence="5">
    <name type="scientific">Arcella intermedia</name>
    <dbReference type="NCBI Taxonomy" id="1963864"/>
    <lineage>
        <taxon>Eukaryota</taxon>
        <taxon>Amoebozoa</taxon>
        <taxon>Tubulinea</taxon>
        <taxon>Elardia</taxon>
        <taxon>Arcellinida</taxon>
        <taxon>Sphaerothecina</taxon>
        <taxon>Arcellidae</taxon>
        <taxon>Arcella</taxon>
    </lineage>
</organism>
<name>A0A6B2L0S7_9EUKA</name>
<comment type="subcellular location">
    <subcellularLocation>
        <location evidence="1">Membrane</location>
        <topology evidence="1">Peripheral membrane protein</topology>
    </subcellularLocation>
</comment>
<dbReference type="GO" id="GO:0045053">
    <property type="term" value="P:protein retention in Golgi apparatus"/>
    <property type="evidence" value="ECO:0007669"/>
    <property type="project" value="TreeGrafter"/>
</dbReference>
<protein>
    <recommendedName>
        <fullName evidence="4">Intermembrane lipid transfer protein VPS13-like C-terminal domain-containing protein</fullName>
    </recommendedName>
</protein>
<evidence type="ECO:0000313" key="5">
    <source>
        <dbReference type="EMBL" id="NDV30458.1"/>
    </source>
</evidence>
<dbReference type="PANTHER" id="PTHR16166">
    <property type="entry name" value="VACUOLAR PROTEIN SORTING-ASSOCIATED PROTEIN VPS13"/>
    <property type="match status" value="1"/>
</dbReference>
<feature type="domain" description="Intermembrane lipid transfer protein VPS13-like C-terminal" evidence="4">
    <location>
        <begin position="390"/>
        <end position="482"/>
    </location>
</feature>
<evidence type="ECO:0000256" key="3">
    <source>
        <dbReference type="ARBA" id="ARBA00033718"/>
    </source>
</evidence>
<reference evidence="5" key="1">
    <citation type="journal article" date="2020" name="J. Eukaryot. Microbiol.">
        <title>De novo Sequencing, Assembly and Annotation of the Transcriptome for the Free-Living Testate Amoeba Arcella intermedia.</title>
        <authorList>
            <person name="Ribeiro G.M."/>
            <person name="Porfirio-Sousa A.L."/>
            <person name="Maurer-Alcala X.X."/>
            <person name="Katz L.A."/>
            <person name="Lahr D.J.G."/>
        </authorList>
    </citation>
    <scope>NUCLEOTIDE SEQUENCE</scope>
</reference>
<dbReference type="AlphaFoldDB" id="A0A6B2L0S7"/>
<dbReference type="Pfam" id="PF25037">
    <property type="entry name" value="VPS13_C"/>
    <property type="match status" value="1"/>
</dbReference>
<dbReference type="InterPro" id="IPR026847">
    <property type="entry name" value="VPS13"/>
</dbReference>
<comment type="function">
    <text evidence="3">Mediates the transfer of lipids between membranes at organelle contact sites.</text>
</comment>
<dbReference type="PANTHER" id="PTHR16166:SF93">
    <property type="entry name" value="INTERMEMBRANE LIPID TRANSFER PROTEIN VPS13"/>
    <property type="match status" value="1"/>
</dbReference>
<dbReference type="GO" id="GO:0006623">
    <property type="term" value="P:protein targeting to vacuole"/>
    <property type="evidence" value="ECO:0007669"/>
    <property type="project" value="TreeGrafter"/>
</dbReference>
<evidence type="ECO:0000259" key="4">
    <source>
        <dbReference type="Pfam" id="PF25037"/>
    </source>
</evidence>
<dbReference type="EMBL" id="GIBP01001489">
    <property type="protein sequence ID" value="NDV30458.1"/>
    <property type="molecule type" value="Transcribed_RNA"/>
</dbReference>
<proteinExistence type="inferred from homology"/>